<evidence type="ECO:0000313" key="20">
    <source>
        <dbReference type="EMBL" id="KAK6757462.1"/>
    </source>
</evidence>
<dbReference type="Pfam" id="PF01094">
    <property type="entry name" value="ANF_receptor"/>
    <property type="match status" value="1"/>
</dbReference>
<keyword evidence="21" id="KW-1185">Reference proteome</keyword>
<evidence type="ECO:0000256" key="15">
    <source>
        <dbReference type="ARBA" id="ARBA00034100"/>
    </source>
</evidence>
<evidence type="ECO:0000256" key="17">
    <source>
        <dbReference type="SAM" id="Phobius"/>
    </source>
</evidence>
<name>A0ABR1E448_NECAM</name>
<dbReference type="Gene3D" id="1.10.287.70">
    <property type="match status" value="1"/>
</dbReference>
<evidence type="ECO:0000256" key="10">
    <source>
        <dbReference type="ARBA" id="ARBA00023170"/>
    </source>
</evidence>
<organism evidence="20 21">
    <name type="scientific">Necator americanus</name>
    <name type="common">Human hookworm</name>
    <dbReference type="NCBI Taxonomy" id="51031"/>
    <lineage>
        <taxon>Eukaryota</taxon>
        <taxon>Metazoa</taxon>
        <taxon>Ecdysozoa</taxon>
        <taxon>Nematoda</taxon>
        <taxon>Chromadorea</taxon>
        <taxon>Rhabditida</taxon>
        <taxon>Rhabditina</taxon>
        <taxon>Rhabditomorpha</taxon>
        <taxon>Strongyloidea</taxon>
        <taxon>Ancylostomatidae</taxon>
        <taxon>Bunostominae</taxon>
        <taxon>Necator</taxon>
    </lineage>
</organism>
<evidence type="ECO:0000256" key="2">
    <source>
        <dbReference type="ARBA" id="ARBA00008685"/>
    </source>
</evidence>
<evidence type="ECO:0000256" key="4">
    <source>
        <dbReference type="ARBA" id="ARBA00022475"/>
    </source>
</evidence>
<feature type="transmembrane region" description="Helical" evidence="17">
    <location>
        <begin position="651"/>
        <end position="673"/>
    </location>
</feature>
<dbReference type="PRINTS" id="PR00177">
    <property type="entry name" value="NMDARECEPTOR"/>
</dbReference>
<dbReference type="InterPro" id="IPR019594">
    <property type="entry name" value="Glu/Gly-bd"/>
</dbReference>
<keyword evidence="10" id="KW-0675">Receptor</keyword>
<keyword evidence="6 17" id="KW-1133">Transmembrane helix</keyword>
<dbReference type="SUPFAM" id="SSF53822">
    <property type="entry name" value="Periplasmic binding protein-like I"/>
    <property type="match status" value="1"/>
</dbReference>
<dbReference type="Gene3D" id="3.40.190.10">
    <property type="entry name" value="Periplasmic binding protein-like II"/>
    <property type="match status" value="3"/>
</dbReference>
<evidence type="ECO:0000259" key="19">
    <source>
        <dbReference type="SMART" id="SM00918"/>
    </source>
</evidence>
<dbReference type="Gene3D" id="3.40.50.2300">
    <property type="match status" value="2"/>
</dbReference>
<evidence type="ECO:0000256" key="8">
    <source>
        <dbReference type="ARBA" id="ARBA00023065"/>
    </source>
</evidence>
<dbReference type="SMART" id="SM00918">
    <property type="entry name" value="Lig_chan-Glu_bd"/>
    <property type="match status" value="1"/>
</dbReference>
<reference evidence="20 21" key="1">
    <citation type="submission" date="2023-08" db="EMBL/GenBank/DDBJ databases">
        <title>A Necator americanus chromosomal reference genome.</title>
        <authorList>
            <person name="Ilik V."/>
            <person name="Petrzelkova K.J."/>
            <person name="Pardy F."/>
            <person name="Fuh T."/>
            <person name="Niatou-Singa F.S."/>
            <person name="Gouil Q."/>
            <person name="Baker L."/>
            <person name="Ritchie M.E."/>
            <person name="Jex A.R."/>
            <person name="Gazzola D."/>
            <person name="Li H."/>
            <person name="Toshio Fujiwara R."/>
            <person name="Zhan B."/>
            <person name="Aroian R.V."/>
            <person name="Pafco B."/>
            <person name="Schwarz E.M."/>
        </authorList>
    </citation>
    <scope>NUCLEOTIDE SEQUENCE [LARGE SCALE GENOMIC DNA]</scope>
    <source>
        <strain evidence="20 21">Aroian</strain>
        <tissue evidence="20">Whole animal</tissue>
    </source>
</reference>
<evidence type="ECO:0000256" key="5">
    <source>
        <dbReference type="ARBA" id="ARBA00022692"/>
    </source>
</evidence>
<feature type="transmembrane region" description="Helical" evidence="17">
    <location>
        <begin position="908"/>
        <end position="933"/>
    </location>
</feature>
<comment type="similarity">
    <text evidence="2">Belongs to the glutamate-gated ion channel (TC 1.A.10.1) family.</text>
</comment>
<comment type="subcellular location">
    <subcellularLocation>
        <location evidence="1">Cell membrane</location>
        <topology evidence="1">Multi-pass membrane protein</topology>
    </subcellularLocation>
    <subcellularLocation>
        <location evidence="15">Postsynaptic cell membrane</location>
    </subcellularLocation>
</comment>
<keyword evidence="5 17" id="KW-0812">Transmembrane</keyword>
<keyword evidence="11" id="KW-0325">Glycoprotein</keyword>
<keyword evidence="14" id="KW-0407">Ion channel</keyword>
<evidence type="ECO:0000313" key="21">
    <source>
        <dbReference type="Proteomes" id="UP001303046"/>
    </source>
</evidence>
<keyword evidence="12" id="KW-0628">Postsynaptic cell membrane</keyword>
<evidence type="ECO:0000256" key="13">
    <source>
        <dbReference type="ARBA" id="ARBA00023286"/>
    </source>
</evidence>
<dbReference type="EMBL" id="JAVFWL010000005">
    <property type="protein sequence ID" value="KAK6757462.1"/>
    <property type="molecule type" value="Genomic_DNA"/>
</dbReference>
<dbReference type="SMART" id="SM00079">
    <property type="entry name" value="PBPe"/>
    <property type="match status" value="1"/>
</dbReference>
<evidence type="ECO:0000256" key="16">
    <source>
        <dbReference type="SAM" id="MobiDB-lite"/>
    </source>
</evidence>
<evidence type="ECO:0000256" key="6">
    <source>
        <dbReference type="ARBA" id="ARBA00022989"/>
    </source>
</evidence>
<dbReference type="SUPFAM" id="SSF53850">
    <property type="entry name" value="Periplasmic binding protein-like II"/>
    <property type="match status" value="1"/>
</dbReference>
<evidence type="ECO:0000256" key="14">
    <source>
        <dbReference type="ARBA" id="ARBA00023303"/>
    </source>
</evidence>
<feature type="region of interest" description="Disordered" evidence="16">
    <location>
        <begin position="979"/>
        <end position="1010"/>
    </location>
</feature>
<evidence type="ECO:0000256" key="12">
    <source>
        <dbReference type="ARBA" id="ARBA00023257"/>
    </source>
</evidence>
<gene>
    <name evidence="20" type="primary">Necator_chrV.g20134</name>
    <name evidence="20" type="ORF">RB195_015342</name>
</gene>
<evidence type="ECO:0000256" key="11">
    <source>
        <dbReference type="ARBA" id="ARBA00023180"/>
    </source>
</evidence>
<protein>
    <recommendedName>
        <fullName evidence="22">Ligand-gated ion channel</fullName>
    </recommendedName>
</protein>
<evidence type="ECO:0000256" key="1">
    <source>
        <dbReference type="ARBA" id="ARBA00004651"/>
    </source>
</evidence>
<evidence type="ECO:0000259" key="18">
    <source>
        <dbReference type="SMART" id="SM00079"/>
    </source>
</evidence>
<comment type="caution">
    <text evidence="20">The sequence shown here is derived from an EMBL/GenBank/DDBJ whole genome shotgun (WGS) entry which is preliminary data.</text>
</comment>
<evidence type="ECO:0008006" key="22">
    <source>
        <dbReference type="Google" id="ProtNLM"/>
    </source>
</evidence>
<accession>A0ABR1E448</accession>
<evidence type="ECO:0000256" key="3">
    <source>
        <dbReference type="ARBA" id="ARBA00022448"/>
    </source>
</evidence>
<dbReference type="InterPro" id="IPR001508">
    <property type="entry name" value="Iono_Glu_rcpt_met"/>
</dbReference>
<evidence type="ECO:0000256" key="7">
    <source>
        <dbReference type="ARBA" id="ARBA00023018"/>
    </source>
</evidence>
<evidence type="ECO:0000256" key="9">
    <source>
        <dbReference type="ARBA" id="ARBA00023136"/>
    </source>
</evidence>
<proteinExistence type="inferred from homology"/>
<feature type="domain" description="Ionotropic glutamate receptor L-glutamate and glycine-binding" evidence="19">
    <location>
        <begin position="536"/>
        <end position="595"/>
    </location>
</feature>
<keyword evidence="8" id="KW-0406">Ion transport</keyword>
<keyword evidence="9 17" id="KW-0472">Membrane</keyword>
<dbReference type="InterPro" id="IPR001320">
    <property type="entry name" value="Iontro_rcpt_C"/>
</dbReference>
<dbReference type="InterPro" id="IPR028082">
    <property type="entry name" value="Peripla_BP_I"/>
</dbReference>
<dbReference type="Pfam" id="PF10613">
    <property type="entry name" value="Lig_chan-Glu_bd"/>
    <property type="match status" value="1"/>
</dbReference>
<dbReference type="Pfam" id="PF00060">
    <property type="entry name" value="Lig_chan"/>
    <property type="match status" value="1"/>
</dbReference>
<dbReference type="InterPro" id="IPR015683">
    <property type="entry name" value="Ionotropic_Glu_rcpt"/>
</dbReference>
<keyword evidence="4" id="KW-1003">Cell membrane</keyword>
<keyword evidence="3" id="KW-0813">Transport</keyword>
<feature type="transmembrane region" description="Helical" evidence="17">
    <location>
        <begin position="721"/>
        <end position="744"/>
    </location>
</feature>
<feature type="domain" description="Ionotropic glutamate receptor C-terminal" evidence="18">
    <location>
        <begin position="532"/>
        <end position="888"/>
    </location>
</feature>
<dbReference type="PANTHER" id="PTHR18966">
    <property type="entry name" value="IONOTROPIC GLUTAMATE RECEPTOR"/>
    <property type="match status" value="1"/>
</dbReference>
<keyword evidence="7" id="KW-0770">Synapse</keyword>
<dbReference type="InterPro" id="IPR001828">
    <property type="entry name" value="ANF_lig-bd_rcpt"/>
</dbReference>
<sequence>MTFRAYQAGEVPSPLRKQIYNENATPNRQRCEMWITSFLLVLLISFEALPIDLASSRKNPLQLPSKETTKQRVNIGLVYQHYANRSKAYDKAFKEVIRKINDGTSISSLRRLASKYTFGAVDCILPTGMFLVSDVLNCICGTLVKNKVALIIFVTASETYDTTTAAEQYFLTLAGYTGIPVIAWNADNSGFTFGKDLTPYRIIQMAPPIEHQIRAMIALLQRYSWSKFGVVCSEMAGSSEFIKSVLHEIADASNKSAKFEIMFHSQLDTSNLTDVDTQLVELKKSQAKIILLYATTAEARTIFERASPLGLTSEKYLWIGTQSVRGTQTAVTHGHAQPGMLSVNFHTVSNAMFAPRDDVLPLIIQLAPKLFGAALLLLPANETMSLQSTASCSEEDGPPSWDDGGKIYELMKQAFVKGNPFHVDDGHDSFFYTFDKFGKLKNSMLRISNLRKNPKGGLYWDKVGMFTNNELRMADVEWPGDKANPPQGTADKFHVKVVTLHEPPFIIVSDVDPDTGRCPGNQGSICDWSDEEIDTPGGGKQNRTLWKCCSGYCVDLLNKLANDIGFTYTLYKVRDEKWGLKTETGWNGLIADLINNKADMCVTSLKLNSERARDIDFSLPFLETGIAIIVKIRSGVLSPTAFLEPFEYSTWVVILLVSIQGAAFAIFIFEWVSPYSFNMSRYPPPDHKFSLCRSYWLVWATLFSASVSTDVPKSTVSRCMALVWAAFGLTFLAVYTANLAAFMITRVQFYDLSGIHDPLLAYPADHKPPFRFGTVDGGNTHETMKRNWKKMLTYVQKNRFFRDNISAGVEAVRNDELDAFIYDAVVLDYWAGKDANCELMMVGKWASMTGYGIGFPKNSPYTALVNQHMLQYQQKGDLERLANFWLTGACSPESHGQTQSAPLGVENFLSAFFLLGGGIIFSIIVLGCEFFFVRHLRKPLQRLDPKGWCGIISMAMGKSLTLPEAVDRVQEWRSRAQSLASSQQSPVLKRGYSGLPKQPRPSCRPDYKSKGRFLEVETNL</sequence>
<dbReference type="Proteomes" id="UP001303046">
    <property type="component" value="Unassembled WGS sequence"/>
</dbReference>
<keyword evidence="13" id="KW-1071">Ligand-gated ion channel</keyword>